<organism evidence="1 2">
    <name type="scientific">Solitalea canadensis (strain ATCC 29591 / DSM 3403 / JCM 21819 / LMG 8368 / NBRC 15130 / NCIMB 12057 / USAM 9D)</name>
    <name type="common">Flexibacter canadensis</name>
    <dbReference type="NCBI Taxonomy" id="929556"/>
    <lineage>
        <taxon>Bacteria</taxon>
        <taxon>Pseudomonadati</taxon>
        <taxon>Bacteroidota</taxon>
        <taxon>Sphingobacteriia</taxon>
        <taxon>Sphingobacteriales</taxon>
        <taxon>Sphingobacteriaceae</taxon>
        <taxon>Solitalea</taxon>
    </lineage>
</organism>
<sequence length="73" mass="8396">MKDKLTSEIPQVKLSVEYNILEKNILLPKISIEAIGVNAINKNEIDTIVKHLDDFSEFIKTKLEQEQKLWSLG</sequence>
<reference evidence="1" key="1">
    <citation type="submission" date="2012-02" db="EMBL/GenBank/DDBJ databases">
        <title>The complete genome of Solitalea canadensis DSM 3403.</title>
        <authorList>
            <consortium name="US DOE Joint Genome Institute (JGI-PGF)"/>
            <person name="Lucas S."/>
            <person name="Copeland A."/>
            <person name="Lapidus A."/>
            <person name="Glavina del Rio T."/>
            <person name="Dalin E."/>
            <person name="Tice H."/>
            <person name="Bruce D."/>
            <person name="Goodwin L."/>
            <person name="Pitluck S."/>
            <person name="Peters L."/>
            <person name="Ovchinnikova G."/>
            <person name="Lu M."/>
            <person name="Kyrpides N."/>
            <person name="Mavromatis K."/>
            <person name="Ivanova N."/>
            <person name="Brettin T."/>
            <person name="Detter J.C."/>
            <person name="Han C."/>
            <person name="Larimer F."/>
            <person name="Land M."/>
            <person name="Hauser L."/>
            <person name="Markowitz V."/>
            <person name="Cheng J.-F."/>
            <person name="Hugenholtz P."/>
            <person name="Woyke T."/>
            <person name="Wu D."/>
            <person name="Spring S."/>
            <person name="Schroeder M."/>
            <person name="Kopitz M."/>
            <person name="Brambilla E."/>
            <person name="Klenk H.-P."/>
            <person name="Eisen J.A."/>
        </authorList>
    </citation>
    <scope>NUCLEOTIDE SEQUENCE</scope>
    <source>
        <strain evidence="1">DSM 3403</strain>
    </source>
</reference>
<dbReference type="Proteomes" id="UP000007590">
    <property type="component" value="Chromosome"/>
</dbReference>
<keyword evidence="2" id="KW-1185">Reference proteome</keyword>
<proteinExistence type="predicted"/>
<name>H8KQ65_SOLCM</name>
<dbReference type="EMBL" id="CP003349">
    <property type="protein sequence ID" value="AFD06233.1"/>
    <property type="molecule type" value="Genomic_DNA"/>
</dbReference>
<protein>
    <submittedName>
        <fullName evidence="1">Uncharacterized protein</fullName>
    </submittedName>
</protein>
<gene>
    <name evidence="1" type="ordered locus">Solca_1128</name>
</gene>
<evidence type="ECO:0000313" key="1">
    <source>
        <dbReference type="EMBL" id="AFD06233.1"/>
    </source>
</evidence>
<dbReference type="RefSeq" id="WP_014679460.1">
    <property type="nucleotide sequence ID" value="NC_017770.1"/>
</dbReference>
<evidence type="ECO:0000313" key="2">
    <source>
        <dbReference type="Proteomes" id="UP000007590"/>
    </source>
</evidence>
<dbReference type="STRING" id="929556.Solca_1128"/>
<dbReference type="AlphaFoldDB" id="H8KQ65"/>
<dbReference type="KEGG" id="scn:Solca_1128"/>
<dbReference type="HOGENOM" id="CLU_2702848_0_0_10"/>
<accession>H8KQ65</accession>